<reference evidence="1" key="2">
    <citation type="submission" date="2014-03" db="EMBL/GenBank/DDBJ databases">
        <title>Candidatus Competibacter-lineage genomes retrieved from metagenomes reveal functional metabolic diversity.</title>
        <authorList>
            <person name="McIlroy S.J."/>
            <person name="Albertsen M."/>
            <person name="Andresen E.K."/>
            <person name="Saunders A.M."/>
            <person name="Kristiansen R."/>
            <person name="Stokholm-Bjerregaard M."/>
            <person name="Nielsen K.L."/>
            <person name="Nielsen P.H."/>
        </authorList>
    </citation>
    <scope>NUCLEOTIDE SEQUENCE</scope>
    <source>
        <strain evidence="1">Run_A_D11</strain>
    </source>
</reference>
<protein>
    <submittedName>
        <fullName evidence="1">Uncharacterized protein</fullName>
    </submittedName>
</protein>
<organism evidence="1 2">
    <name type="scientific">Candidatus Competibacter denitrificans Run_A_D11</name>
    <dbReference type="NCBI Taxonomy" id="1400863"/>
    <lineage>
        <taxon>Bacteria</taxon>
        <taxon>Pseudomonadati</taxon>
        <taxon>Pseudomonadota</taxon>
        <taxon>Gammaproteobacteria</taxon>
        <taxon>Candidatus Competibacteraceae</taxon>
        <taxon>Candidatus Competibacter</taxon>
    </lineage>
</organism>
<dbReference type="AlphaFoldDB" id="W6M6C5"/>
<gene>
    <name evidence="1" type="ORF">BN873_460036</name>
</gene>
<reference evidence="1" key="1">
    <citation type="submission" date="2013-07" db="EMBL/GenBank/DDBJ databases">
        <authorList>
            <person name="McIlroy S."/>
        </authorList>
    </citation>
    <scope>NUCLEOTIDE SEQUENCE [LARGE SCALE GENOMIC DNA]</scope>
    <source>
        <strain evidence="1">Run_A_D11</strain>
    </source>
</reference>
<proteinExistence type="predicted"/>
<evidence type="ECO:0000313" key="2">
    <source>
        <dbReference type="Proteomes" id="UP000035760"/>
    </source>
</evidence>
<dbReference type="Proteomes" id="UP000035760">
    <property type="component" value="Unassembled WGS sequence"/>
</dbReference>
<keyword evidence="2" id="KW-1185">Reference proteome</keyword>
<dbReference type="OrthoDB" id="4066793at2"/>
<dbReference type="STRING" id="1400863.BN873_460036"/>
<accession>W6M6C5</accession>
<sequence length="132" mass="15324">MLIKSELLNDNPWYLENNFYTNNSYIVNPITWKYLKETAICVYGLNDLNVKITNNDVIKYCHENINTYWKNWVNQTEKSAVHNLSELTAIIEWGVLGITRLHATIFTGKIISKLDAGFYAKNIFVGVTQLKF</sequence>
<evidence type="ECO:0000313" key="1">
    <source>
        <dbReference type="EMBL" id="CDI03232.1"/>
    </source>
</evidence>
<name>W6M6C5_9GAMM</name>
<dbReference type="RefSeq" id="WP_139031697.1">
    <property type="nucleotide sequence ID" value="NZ_CBTJ020000054.1"/>
</dbReference>
<comment type="caution">
    <text evidence="1">The sequence shown here is derived from an EMBL/GenBank/DDBJ whole genome shotgun (WGS) entry which is preliminary data.</text>
</comment>
<dbReference type="EMBL" id="CBTJ020000054">
    <property type="protein sequence ID" value="CDI03232.1"/>
    <property type="molecule type" value="Genomic_DNA"/>
</dbReference>